<protein>
    <submittedName>
        <fullName evidence="1">Uncharacterized protein</fullName>
    </submittedName>
</protein>
<evidence type="ECO:0000313" key="2">
    <source>
        <dbReference type="Proteomes" id="UP000106699"/>
    </source>
</evidence>
<dbReference type="GeneID" id="2979017"/>
<dbReference type="Proteomes" id="UP000106699">
    <property type="component" value="Segment"/>
</dbReference>
<reference evidence="1 2" key="1">
    <citation type="journal article" date="2004" name="J. Virol.">
        <title>Complete genome sequence of lymphocystis disease virus isolated from China.</title>
        <authorList>
            <person name="Zhang Q.Y."/>
            <person name="Xiao F."/>
            <person name="Xie J."/>
            <person name="Li Z.Q."/>
            <person name="Gui J.F."/>
        </authorList>
    </citation>
    <scope>NUCLEOTIDE SEQUENCE [LARGE SCALE GENOMIC DNA]</scope>
</reference>
<accession>Q677N5</accession>
<keyword evidence="2" id="KW-1185">Reference proteome</keyword>
<dbReference type="KEGG" id="vg:2979017"/>
<organism evidence="1 2">
    <name type="scientific">lymphocystis disease virus-China</name>
    <dbReference type="NCBI Taxonomy" id="256729"/>
    <lineage>
        <taxon>Viruses</taxon>
        <taxon>Varidnaviria</taxon>
        <taxon>Bamfordvirae</taxon>
        <taxon>Nucleocytoviricota</taxon>
        <taxon>Megaviricetes</taxon>
        <taxon>Pimascovirales</taxon>
        <taxon>Pimascovirales incertae sedis</taxon>
        <taxon>Iridoviridae</taxon>
        <taxon>Alphairidovirinae</taxon>
        <taxon>Lymphocystivirus</taxon>
        <taxon>Lymphocystivirus paralichthys1</taxon>
        <taxon>Lymphocystis disease virus 2</taxon>
    </lineage>
</organism>
<evidence type="ECO:0000313" key="1">
    <source>
        <dbReference type="EMBL" id="AAU11072.1"/>
    </source>
</evidence>
<dbReference type="EMBL" id="AY380826">
    <property type="protein sequence ID" value="AAU11072.1"/>
    <property type="molecule type" value="Genomic_DNA"/>
</dbReference>
<name>Q677N5_9VIRU</name>
<proteinExistence type="predicted"/>
<sequence>MELKGIHSLTLKLYTCLLCSFVYSLGVNSVTIKDSQLCKFTSRQLFL</sequence>
<dbReference type="RefSeq" id="YP_073733.1">
    <property type="nucleotide sequence ID" value="NC_005902.1"/>
</dbReference>